<proteinExistence type="predicted"/>
<feature type="compositionally biased region" description="Basic residues" evidence="1">
    <location>
        <begin position="163"/>
        <end position="173"/>
    </location>
</feature>
<evidence type="ECO:0000313" key="2">
    <source>
        <dbReference type="EMBL" id="CAA9345103.1"/>
    </source>
</evidence>
<accession>A0A6J4LYR4</accession>
<reference evidence="2" key="1">
    <citation type="submission" date="2020-02" db="EMBL/GenBank/DDBJ databases">
        <authorList>
            <person name="Meier V. D."/>
        </authorList>
    </citation>
    <scope>NUCLEOTIDE SEQUENCE</scope>
    <source>
        <strain evidence="2">AVDCRST_MAG48</strain>
    </source>
</reference>
<feature type="region of interest" description="Disordered" evidence="1">
    <location>
        <begin position="214"/>
        <end position="377"/>
    </location>
</feature>
<feature type="compositionally biased region" description="Low complexity" evidence="1">
    <location>
        <begin position="316"/>
        <end position="327"/>
    </location>
</feature>
<feature type="non-terminal residue" evidence="2">
    <location>
        <position position="1"/>
    </location>
</feature>
<organism evidence="2">
    <name type="scientific">uncultured Friedmanniella sp</name>
    <dbReference type="NCBI Taxonomy" id="335381"/>
    <lineage>
        <taxon>Bacteria</taxon>
        <taxon>Bacillati</taxon>
        <taxon>Actinomycetota</taxon>
        <taxon>Actinomycetes</taxon>
        <taxon>Propionibacteriales</taxon>
        <taxon>Nocardioidaceae</taxon>
        <taxon>Friedmanniella</taxon>
        <taxon>environmental samples</taxon>
    </lineage>
</organism>
<evidence type="ECO:0000256" key="1">
    <source>
        <dbReference type="SAM" id="MobiDB-lite"/>
    </source>
</evidence>
<feature type="region of interest" description="Disordered" evidence="1">
    <location>
        <begin position="154"/>
        <end position="188"/>
    </location>
</feature>
<protein>
    <submittedName>
        <fullName evidence="2">Benzoate transport protein</fullName>
    </submittedName>
</protein>
<name>A0A6J4LYR4_9ACTN</name>
<feature type="compositionally biased region" description="Basic residues" evidence="1">
    <location>
        <begin position="64"/>
        <end position="78"/>
    </location>
</feature>
<feature type="compositionally biased region" description="Basic and acidic residues" evidence="1">
    <location>
        <begin position="79"/>
        <end position="91"/>
    </location>
</feature>
<feature type="compositionally biased region" description="Basic and acidic residues" evidence="1">
    <location>
        <begin position="16"/>
        <end position="28"/>
    </location>
</feature>
<feature type="non-terminal residue" evidence="2">
    <location>
        <position position="377"/>
    </location>
</feature>
<feature type="compositionally biased region" description="Basic residues" evidence="1">
    <location>
        <begin position="235"/>
        <end position="251"/>
    </location>
</feature>
<feature type="compositionally biased region" description="Low complexity" evidence="1">
    <location>
        <begin position="45"/>
        <end position="59"/>
    </location>
</feature>
<sequence length="377" mass="39075">GDGRRRLRLLVRPGPHRADRAGGDDGAGRVRAARAAAGDGRRDPGAGAALPDAADAGLVDARRRPAGRRRRRRGRLVGRRRDVPAGRRADRPHRLVALAVADAGRHPAGRRQRDARRRAAADLRHRLHDAGPDAALRRADPAHLARRVRRRPALGRAAGPARRAGRRGAHAGRHAVGGRPGPPADLDGADVRLAAAAGAGRPAVPGQHRVAVRAGRGRDEDLRLPGPLAADDAGHRRRLRSGGAGRRVRRQPGRDLGGAVGLLGGPPRPPEALGGGRGRSRQLRRAGAAVRGGGVRADPLPARAGDHRRGPGPAGPAGLRPRALPGRTPGPGGGRGRAGRHRVGDQPVRHRRSVLGPGQRPAGADGGGRGPGPPRGL</sequence>
<feature type="compositionally biased region" description="Low complexity" evidence="1">
    <location>
        <begin position="29"/>
        <end position="38"/>
    </location>
</feature>
<gene>
    <name evidence="2" type="ORF">AVDCRST_MAG48-3883</name>
</gene>
<dbReference type="EMBL" id="CADCTS010000544">
    <property type="protein sequence ID" value="CAA9345103.1"/>
    <property type="molecule type" value="Genomic_DNA"/>
</dbReference>
<feature type="compositionally biased region" description="Gly residues" evidence="1">
    <location>
        <begin position="255"/>
        <end position="264"/>
    </location>
</feature>
<dbReference type="AlphaFoldDB" id="A0A6J4LYR4"/>
<feature type="region of interest" description="Disordered" evidence="1">
    <location>
        <begin position="1"/>
        <end position="91"/>
    </location>
</feature>